<dbReference type="InterPro" id="IPR034005">
    <property type="entry name" value="M3A_DCP"/>
</dbReference>
<dbReference type="InterPro" id="IPR024079">
    <property type="entry name" value="MetalloPept_cat_dom_sf"/>
</dbReference>
<accession>G7H4I4</accession>
<dbReference type="STRING" id="1073574.GOARA_062_00270"/>
<dbReference type="Gene3D" id="3.40.390.10">
    <property type="entry name" value="Collagenase (Catalytic Domain)"/>
    <property type="match status" value="1"/>
</dbReference>
<feature type="domain" description="Peptidase M3A/M3B catalytic" evidence="8">
    <location>
        <begin position="232"/>
        <end position="682"/>
    </location>
</feature>
<evidence type="ECO:0000256" key="5">
    <source>
        <dbReference type="ARBA" id="ARBA00022833"/>
    </source>
</evidence>
<evidence type="ECO:0000256" key="7">
    <source>
        <dbReference type="RuleBase" id="RU003435"/>
    </source>
</evidence>
<evidence type="ECO:0000313" key="10">
    <source>
        <dbReference type="Proteomes" id="UP000035088"/>
    </source>
</evidence>
<dbReference type="Gene3D" id="1.10.1370.10">
    <property type="entry name" value="Neurolysin, domain 3"/>
    <property type="match status" value="1"/>
</dbReference>
<dbReference type="GO" id="GO:0004222">
    <property type="term" value="F:metalloendopeptidase activity"/>
    <property type="evidence" value="ECO:0007669"/>
    <property type="project" value="InterPro"/>
</dbReference>
<dbReference type="Proteomes" id="UP000035088">
    <property type="component" value="Unassembled WGS sequence"/>
</dbReference>
<dbReference type="GO" id="GO:0005829">
    <property type="term" value="C:cytosol"/>
    <property type="evidence" value="ECO:0007669"/>
    <property type="project" value="TreeGrafter"/>
</dbReference>
<dbReference type="OrthoDB" id="9773538at2"/>
<keyword evidence="6 7" id="KW-0482">Metalloprotease</keyword>
<keyword evidence="3 7" id="KW-0479">Metal-binding</keyword>
<dbReference type="Pfam" id="PF01432">
    <property type="entry name" value="Peptidase_M3"/>
    <property type="match status" value="1"/>
</dbReference>
<name>G7H4I4_9ACTN</name>
<evidence type="ECO:0000259" key="8">
    <source>
        <dbReference type="Pfam" id="PF01432"/>
    </source>
</evidence>
<dbReference type="SUPFAM" id="SSF55486">
    <property type="entry name" value="Metalloproteases ('zincins'), catalytic domain"/>
    <property type="match status" value="1"/>
</dbReference>
<dbReference type="EMBL" id="BAEE01000062">
    <property type="protein sequence ID" value="GAB10759.1"/>
    <property type="molecule type" value="Genomic_DNA"/>
</dbReference>
<evidence type="ECO:0000256" key="1">
    <source>
        <dbReference type="ARBA" id="ARBA00006040"/>
    </source>
</evidence>
<protein>
    <submittedName>
        <fullName evidence="9">Peptidyl-dipeptidase Dcp</fullName>
    </submittedName>
</protein>
<keyword evidence="10" id="KW-1185">Reference proteome</keyword>
<dbReference type="GO" id="GO:0004180">
    <property type="term" value="F:carboxypeptidase activity"/>
    <property type="evidence" value="ECO:0007669"/>
    <property type="project" value="TreeGrafter"/>
</dbReference>
<keyword evidence="5 7" id="KW-0862">Zinc</keyword>
<dbReference type="Gene3D" id="1.10.1370.40">
    <property type="match status" value="1"/>
</dbReference>
<proteinExistence type="inferred from homology"/>
<dbReference type="InterPro" id="IPR001567">
    <property type="entry name" value="Pept_M3A_M3B_dom"/>
</dbReference>
<comment type="caution">
    <text evidence="9">The sequence shown here is derived from an EMBL/GenBank/DDBJ whole genome shotgun (WGS) entry which is preliminary data.</text>
</comment>
<dbReference type="InterPro" id="IPR045090">
    <property type="entry name" value="Pept_M3A_M3B"/>
</dbReference>
<dbReference type="InterPro" id="IPR024077">
    <property type="entry name" value="Neurolysin/TOP_dom2"/>
</dbReference>
<dbReference type="CDD" id="cd06456">
    <property type="entry name" value="M3A_DCP"/>
    <property type="match status" value="1"/>
</dbReference>
<dbReference type="PANTHER" id="PTHR43660">
    <property type="entry name" value="DIPEPTIDYL CARBOXYPEPTIDASE"/>
    <property type="match status" value="1"/>
</dbReference>
<dbReference type="PANTHER" id="PTHR43660:SF1">
    <property type="entry name" value="DIPEPTIDYL CARBOXYPEPTIDASE"/>
    <property type="match status" value="1"/>
</dbReference>
<comment type="cofactor">
    <cofactor evidence="7">
        <name>Zn(2+)</name>
        <dbReference type="ChEBI" id="CHEBI:29105"/>
    </cofactor>
    <text evidence="7">Binds 1 zinc ion.</text>
</comment>
<evidence type="ECO:0000256" key="3">
    <source>
        <dbReference type="ARBA" id="ARBA00022723"/>
    </source>
</evidence>
<dbReference type="GO" id="GO:0006508">
    <property type="term" value="P:proteolysis"/>
    <property type="evidence" value="ECO:0007669"/>
    <property type="project" value="UniProtKB-KW"/>
</dbReference>
<sequence>MSHSVTNPVLDAGDLPYGLPDFSSISDADFLPAFIEAMAAHRAEVEAIIADPDEPSFTNTVLALEKSGQALARAQRVFYGVLGPDATPSRNDIAAELAPKLAEHYSAIATDARLFERVSAVWERRDDLALEVDEYRLLDKRYRDAVRSGAALDDAGRDEMRRIIARLADLTTEFGRLVLDEANASAVAFDDESELDGLSPGALAAARTKARDAGRDGYLVALELPTSQASVAELADPAARRRVFDASLGRGSRGNEFDTTGLIAEIVALRARRAELLGYADHAAYVIAEETAPDVDAVEDLLRRFAGAVAPAAAAEEEALRELAGDEFDAAGYTYWLARHQRSQAAADIDAFAQYCGLDRVLRDGVFFAARRLYGLTFTERDDLAGYHPEVRVFEVFDAGGRGIGLYLADLYARPTKRGGAWMTSFVDQSRELGERPVVVNVLNIPKPDDGQPTLLSIDQLMTLFHEFGHALHGLLSDVRFASQSGTSVPRDFVEFPSQVNEHWALHPDVVANYARHVETGEQAPADLVEQVRATSGTEPAHATVEYLGAAIIDLGWHRLSTAQIDALDLPRSPDAWSSVESRALNALGAGNPHIPPRYLSPYFNHIFAGGYSSAYYAYIWSEVLDAATREWFDANGGLSAELGGRFAELVLSKGDSVDPLAAHRELIGGTADVAPLLRRRGLA</sequence>
<dbReference type="GO" id="GO:0046872">
    <property type="term" value="F:metal ion binding"/>
    <property type="evidence" value="ECO:0007669"/>
    <property type="project" value="UniProtKB-UniRule"/>
</dbReference>
<gene>
    <name evidence="9" type="primary">dcp</name>
    <name evidence="9" type="ORF">GOARA_062_00270</name>
</gene>
<evidence type="ECO:0000256" key="4">
    <source>
        <dbReference type="ARBA" id="ARBA00022801"/>
    </source>
</evidence>
<evidence type="ECO:0000256" key="6">
    <source>
        <dbReference type="ARBA" id="ARBA00023049"/>
    </source>
</evidence>
<dbReference type="AlphaFoldDB" id="G7H4I4"/>
<organism evidence="9 10">
    <name type="scientific">Gordonia araii NBRC 100433</name>
    <dbReference type="NCBI Taxonomy" id="1073574"/>
    <lineage>
        <taxon>Bacteria</taxon>
        <taxon>Bacillati</taxon>
        <taxon>Actinomycetota</taxon>
        <taxon>Actinomycetes</taxon>
        <taxon>Mycobacteriales</taxon>
        <taxon>Gordoniaceae</taxon>
        <taxon>Gordonia</taxon>
    </lineage>
</organism>
<dbReference type="FunFam" id="3.40.390.10:FF:000009">
    <property type="entry name" value="Oligopeptidase A"/>
    <property type="match status" value="1"/>
</dbReference>
<comment type="similarity">
    <text evidence="1 7">Belongs to the peptidase M3 family.</text>
</comment>
<evidence type="ECO:0000256" key="2">
    <source>
        <dbReference type="ARBA" id="ARBA00022670"/>
    </source>
</evidence>
<keyword evidence="4 7" id="KW-0378">Hydrolase</keyword>
<keyword evidence="2 7" id="KW-0645">Protease</keyword>
<dbReference type="RefSeq" id="WP_007322834.1">
    <property type="nucleotide sequence ID" value="NZ_BAEE01000062.1"/>
</dbReference>
<evidence type="ECO:0000313" key="9">
    <source>
        <dbReference type="EMBL" id="GAB10759.1"/>
    </source>
</evidence>
<reference evidence="9 10" key="1">
    <citation type="submission" date="2011-11" db="EMBL/GenBank/DDBJ databases">
        <title>Whole genome shotgun sequence of Gordonia araii NBRC 100433.</title>
        <authorList>
            <person name="Yoshida Y."/>
            <person name="Hosoyama A."/>
            <person name="Tsuchikane K."/>
            <person name="Katsumata H."/>
            <person name="Yamazaki S."/>
            <person name="Fujita N."/>
        </authorList>
    </citation>
    <scope>NUCLEOTIDE SEQUENCE [LARGE SCALE GENOMIC DNA]</scope>
    <source>
        <strain evidence="9 10">NBRC 100433</strain>
    </source>
</reference>